<dbReference type="AlphaFoldDB" id="A0AA49GMW8"/>
<dbReference type="EMBL" id="CP120682">
    <property type="protein sequence ID" value="WKN36726.1"/>
    <property type="molecule type" value="Genomic_DNA"/>
</dbReference>
<reference evidence="5" key="1">
    <citation type="journal article" date="2023" name="Comput. Struct. Biotechnol. J.">
        <title>Discovery of a novel marine Bacteroidetes with a rich repertoire of carbohydrate-active enzymes.</title>
        <authorList>
            <person name="Chen B."/>
            <person name="Liu G."/>
            <person name="Chen Q."/>
            <person name="Wang H."/>
            <person name="Liu L."/>
            <person name="Tang K."/>
        </authorList>
    </citation>
    <scope>NUCLEOTIDE SEQUENCE</scope>
    <source>
        <strain evidence="5">TK19036</strain>
    </source>
</reference>
<sequence length="470" mass="54463">MPKPSEVIASYFPHQPTEGQQKLFSLFDLFLAQKADRKTALLLRGYAGTGKTTLVSALVKALPTFNLKPFLLAPTGRAAKVMASYSERNAYTIHKIIYQRTADPISGRFQFSRRRNYQKNTLYVVDEASMLSNDMGASRSGLLSDLMDYVYEQPSNRLMLIGDAAQLPPVGQTLSQGLNAEFLGGMYNLTIFETELTEVMRQEQGSGILLNATQLRQQLTKEAFSIQLQTKGFQDVYRMEGRRLEDGLRYAYDKFGRENTAVICRSNREAVQYNRYIRHQIFFYENELEVGDYLMIVKNNYFFTEETSEISFLANGDFVEIRKVFTMEDKYGLRYADLELQLLDYPDQPAFEAKIMLDVLHSPSVALEEDKYRELYQQVLEEYQDQETRKQQQEAIRNDAYLNALQVKYAYALTCHKSQGGQWDAVFVDQGYLPDERLTPEYLRWLYTAVTRAKLELFLMNFRDDFFQES</sequence>
<dbReference type="CDD" id="cd18809">
    <property type="entry name" value="SF1_C_RecD"/>
    <property type="match status" value="1"/>
</dbReference>
<evidence type="ECO:0000313" key="5">
    <source>
        <dbReference type="EMBL" id="WKN36726.1"/>
    </source>
</evidence>
<proteinExistence type="predicted"/>
<organism evidence="5">
    <name type="scientific">Roseihalotalea indica</name>
    <dbReference type="NCBI Taxonomy" id="2867963"/>
    <lineage>
        <taxon>Bacteria</taxon>
        <taxon>Pseudomonadati</taxon>
        <taxon>Bacteroidota</taxon>
        <taxon>Cytophagia</taxon>
        <taxon>Cytophagales</taxon>
        <taxon>Catalimonadaceae</taxon>
        <taxon>Roseihalotalea</taxon>
    </lineage>
</organism>
<feature type="coiled-coil region" evidence="3">
    <location>
        <begin position="369"/>
        <end position="396"/>
    </location>
</feature>
<dbReference type="GO" id="GO:0003678">
    <property type="term" value="F:DNA helicase activity"/>
    <property type="evidence" value="ECO:0007669"/>
    <property type="project" value="UniProtKB-ARBA"/>
</dbReference>
<evidence type="ECO:0000256" key="3">
    <source>
        <dbReference type="SAM" id="Coils"/>
    </source>
</evidence>
<dbReference type="Pfam" id="PF13604">
    <property type="entry name" value="AAA_30"/>
    <property type="match status" value="1"/>
</dbReference>
<evidence type="ECO:0000259" key="4">
    <source>
        <dbReference type="Pfam" id="PF13538"/>
    </source>
</evidence>
<evidence type="ECO:0000256" key="2">
    <source>
        <dbReference type="ARBA" id="ARBA00022840"/>
    </source>
</evidence>
<keyword evidence="2" id="KW-0067">ATP-binding</keyword>
<dbReference type="Pfam" id="PF13538">
    <property type="entry name" value="UvrD_C_2"/>
    <property type="match status" value="1"/>
</dbReference>
<accession>A0AA49GMW8</accession>
<reference evidence="5" key="2">
    <citation type="journal article" date="2024" name="Antonie Van Leeuwenhoek">
        <title>Roseihalotalea indica gen. nov., sp. nov., a halophilic Bacteroidetes from mesopelagic Southwest Indian Ocean with higher carbohydrate metabolic potential.</title>
        <authorList>
            <person name="Chen B."/>
            <person name="Zhang M."/>
            <person name="Lin D."/>
            <person name="Ye J."/>
            <person name="Tang K."/>
        </authorList>
    </citation>
    <scope>NUCLEOTIDE SEQUENCE</scope>
    <source>
        <strain evidence="5">TK19036</strain>
    </source>
</reference>
<dbReference type="SUPFAM" id="SSF52540">
    <property type="entry name" value="P-loop containing nucleoside triphosphate hydrolases"/>
    <property type="match status" value="1"/>
</dbReference>
<feature type="domain" description="UvrD-like helicase C-terminal" evidence="4">
    <location>
        <begin position="409"/>
        <end position="460"/>
    </location>
</feature>
<evidence type="ECO:0000256" key="1">
    <source>
        <dbReference type="ARBA" id="ARBA00022741"/>
    </source>
</evidence>
<keyword evidence="1" id="KW-0547">Nucleotide-binding</keyword>
<dbReference type="PANTHER" id="PTHR43788">
    <property type="entry name" value="DNA2/NAM7 HELICASE FAMILY MEMBER"/>
    <property type="match status" value="1"/>
</dbReference>
<gene>
    <name evidence="5" type="ORF">K4G66_30645</name>
</gene>
<dbReference type="Gene3D" id="3.40.50.300">
    <property type="entry name" value="P-loop containing nucleotide triphosphate hydrolases"/>
    <property type="match status" value="2"/>
</dbReference>
<dbReference type="PANTHER" id="PTHR43788:SF6">
    <property type="entry name" value="DNA HELICASE B"/>
    <property type="match status" value="1"/>
</dbReference>
<dbReference type="CDD" id="cd17933">
    <property type="entry name" value="DEXSc_RecD-like"/>
    <property type="match status" value="1"/>
</dbReference>
<dbReference type="GO" id="GO:0005524">
    <property type="term" value="F:ATP binding"/>
    <property type="evidence" value="ECO:0007669"/>
    <property type="project" value="UniProtKB-KW"/>
</dbReference>
<protein>
    <submittedName>
        <fullName evidence="5">AAA family ATPase</fullName>
    </submittedName>
</protein>
<dbReference type="InterPro" id="IPR050534">
    <property type="entry name" value="Coronavir_polyprotein_1ab"/>
</dbReference>
<dbReference type="InterPro" id="IPR027417">
    <property type="entry name" value="P-loop_NTPase"/>
</dbReference>
<dbReference type="InterPro" id="IPR027785">
    <property type="entry name" value="UvrD-like_helicase_C"/>
</dbReference>
<name>A0AA49GMW8_9BACT</name>
<keyword evidence="3" id="KW-0175">Coiled coil</keyword>